<name>A0A0K2Y7D6_HELHE</name>
<dbReference type="EMBL" id="CDMK01000003">
    <property type="protein sequence ID" value="CRI35076.1"/>
    <property type="molecule type" value="Genomic_DNA"/>
</dbReference>
<reference evidence="2" key="1">
    <citation type="submission" date="2014-12" db="EMBL/GenBank/DDBJ databases">
        <authorList>
            <person name="Smet A."/>
        </authorList>
    </citation>
    <scope>NUCLEOTIDE SEQUENCE [LARGE SCALE GENOMIC DNA]</scope>
</reference>
<evidence type="ECO:0000313" key="1">
    <source>
        <dbReference type="EMBL" id="CRI35076.1"/>
    </source>
</evidence>
<organism evidence="1 2">
    <name type="scientific">Helicobacter heilmannii</name>
    <dbReference type="NCBI Taxonomy" id="35817"/>
    <lineage>
        <taxon>Bacteria</taxon>
        <taxon>Pseudomonadati</taxon>
        <taxon>Campylobacterota</taxon>
        <taxon>Epsilonproteobacteria</taxon>
        <taxon>Campylobacterales</taxon>
        <taxon>Helicobacteraceae</taxon>
        <taxon>Helicobacter</taxon>
    </lineage>
</organism>
<protein>
    <submittedName>
        <fullName evidence="1">Uncharacterized protein</fullName>
    </submittedName>
</protein>
<evidence type="ECO:0000313" key="2">
    <source>
        <dbReference type="Proteomes" id="UP000046090"/>
    </source>
</evidence>
<accession>A0A0K2Y7D6</accession>
<sequence length="46" mass="4854">MPKSIVEGGVVVWPGGVARPLSLGFVGKATWVSTIKIEYGFTPSFS</sequence>
<keyword evidence="2" id="KW-1185">Reference proteome</keyword>
<dbReference type="Proteomes" id="UP000046090">
    <property type="component" value="Unassembled WGS sequence"/>
</dbReference>
<proteinExistence type="predicted"/>
<dbReference type="AlphaFoldDB" id="A0A0K2Y7D6"/>
<gene>
    <name evidence="1" type="ORF">HHE01_00740</name>
</gene>